<dbReference type="InterPro" id="IPR006104">
    <property type="entry name" value="Glyco_hydro_2_N"/>
</dbReference>
<reference evidence="9 10" key="1">
    <citation type="journal article" date="2012" name="BMC Genomics">
        <title>Sequencing the genome of Marssonina brunnea reveals fungus-poplar co-evolution.</title>
        <authorList>
            <person name="Zhu S."/>
            <person name="Cao Y.-Z."/>
            <person name="Jiang C."/>
            <person name="Tan B.-Y."/>
            <person name="Wang Z."/>
            <person name="Feng S."/>
            <person name="Zhang L."/>
            <person name="Su X.-H."/>
            <person name="Brejova B."/>
            <person name="Vinar T."/>
            <person name="Xu M."/>
            <person name="Wang M.-X."/>
            <person name="Zhang S.-G."/>
            <person name="Huang M.-R."/>
            <person name="Wu R."/>
            <person name="Zhou Y."/>
        </authorList>
    </citation>
    <scope>NUCLEOTIDE SEQUENCE [LARGE SCALE GENOMIC DNA]</scope>
    <source>
        <strain evidence="9 10">MB_m1</strain>
    </source>
</reference>
<dbReference type="SUPFAM" id="SSF49785">
    <property type="entry name" value="Galactose-binding domain-like"/>
    <property type="match status" value="1"/>
</dbReference>
<dbReference type="GO" id="GO:0005990">
    <property type="term" value="P:lactose catabolic process"/>
    <property type="evidence" value="ECO:0007669"/>
    <property type="project" value="TreeGrafter"/>
</dbReference>
<dbReference type="HOGENOM" id="CLU_002346_0_2_1"/>
<feature type="domain" description="Beta galactosidase small chain/" evidence="8">
    <location>
        <begin position="858"/>
        <end position="1136"/>
    </location>
</feature>
<dbReference type="Pfam" id="PF02836">
    <property type="entry name" value="Glyco_hydro_2_C"/>
    <property type="match status" value="1"/>
</dbReference>
<dbReference type="eggNOG" id="KOG2024">
    <property type="taxonomic scope" value="Eukaryota"/>
</dbReference>
<evidence type="ECO:0000256" key="6">
    <source>
        <dbReference type="ARBA" id="ARBA00032230"/>
    </source>
</evidence>
<dbReference type="InterPro" id="IPR023232">
    <property type="entry name" value="Glyco_hydro_2_AS"/>
</dbReference>
<dbReference type="AlphaFoldDB" id="K1WZ96"/>
<dbReference type="InterPro" id="IPR006102">
    <property type="entry name" value="Ig-like_GH2"/>
</dbReference>
<feature type="region of interest" description="Disordered" evidence="7">
    <location>
        <begin position="37"/>
        <end position="102"/>
    </location>
</feature>
<keyword evidence="10" id="KW-1185">Reference proteome</keyword>
<dbReference type="InParanoid" id="K1WZ96"/>
<dbReference type="SMART" id="SM01038">
    <property type="entry name" value="Bgal_small_N"/>
    <property type="match status" value="1"/>
</dbReference>
<dbReference type="PANTHER" id="PTHR46323">
    <property type="entry name" value="BETA-GALACTOSIDASE"/>
    <property type="match status" value="1"/>
</dbReference>
<comment type="similarity">
    <text evidence="2">Belongs to the glycosyl hydrolase 2 family.</text>
</comment>
<dbReference type="Pfam" id="PF02929">
    <property type="entry name" value="Bgal_small_N"/>
    <property type="match status" value="1"/>
</dbReference>
<evidence type="ECO:0000256" key="2">
    <source>
        <dbReference type="ARBA" id="ARBA00007401"/>
    </source>
</evidence>
<accession>K1WZ96</accession>
<dbReference type="STRING" id="1072389.K1WZ96"/>
<evidence type="ECO:0000256" key="3">
    <source>
        <dbReference type="ARBA" id="ARBA00012756"/>
    </source>
</evidence>
<organism evidence="9 10">
    <name type="scientific">Marssonina brunnea f. sp. multigermtubi (strain MB_m1)</name>
    <name type="common">Marssonina leaf spot fungus</name>
    <dbReference type="NCBI Taxonomy" id="1072389"/>
    <lineage>
        <taxon>Eukaryota</taxon>
        <taxon>Fungi</taxon>
        <taxon>Dikarya</taxon>
        <taxon>Ascomycota</taxon>
        <taxon>Pezizomycotina</taxon>
        <taxon>Leotiomycetes</taxon>
        <taxon>Helotiales</taxon>
        <taxon>Drepanopezizaceae</taxon>
        <taxon>Drepanopeziza</taxon>
    </lineage>
</organism>
<evidence type="ECO:0000256" key="1">
    <source>
        <dbReference type="ARBA" id="ARBA00001412"/>
    </source>
</evidence>
<dbReference type="Proteomes" id="UP000006753">
    <property type="component" value="Unassembled WGS sequence"/>
</dbReference>
<gene>
    <name evidence="9" type="ORF">MBM_08164</name>
</gene>
<dbReference type="InterPro" id="IPR011013">
    <property type="entry name" value="Gal_mutarotase_sf_dom"/>
</dbReference>
<keyword evidence="5" id="KW-0326">Glycosidase</keyword>
<dbReference type="InterPro" id="IPR004199">
    <property type="entry name" value="B-gal_small/dom_5"/>
</dbReference>
<dbReference type="EMBL" id="JH921448">
    <property type="protein sequence ID" value="EKD13963.1"/>
    <property type="molecule type" value="Genomic_DNA"/>
</dbReference>
<dbReference type="SUPFAM" id="SSF49303">
    <property type="entry name" value="beta-Galactosidase/glucuronidase domain"/>
    <property type="match status" value="2"/>
</dbReference>
<dbReference type="GeneID" id="18764099"/>
<dbReference type="InterPro" id="IPR006101">
    <property type="entry name" value="Glyco_hydro_2"/>
</dbReference>
<dbReference type="InterPro" id="IPR014718">
    <property type="entry name" value="GH-type_carb-bd"/>
</dbReference>
<dbReference type="GO" id="GO:0009341">
    <property type="term" value="C:beta-galactosidase complex"/>
    <property type="evidence" value="ECO:0007669"/>
    <property type="project" value="InterPro"/>
</dbReference>
<dbReference type="PANTHER" id="PTHR46323:SF2">
    <property type="entry name" value="BETA-GALACTOSIDASE"/>
    <property type="match status" value="1"/>
</dbReference>
<keyword evidence="4 9" id="KW-0378">Hydrolase</keyword>
<evidence type="ECO:0000313" key="10">
    <source>
        <dbReference type="Proteomes" id="UP000006753"/>
    </source>
</evidence>
<dbReference type="GO" id="GO:0004565">
    <property type="term" value="F:beta-galactosidase activity"/>
    <property type="evidence" value="ECO:0007669"/>
    <property type="project" value="UniProtKB-EC"/>
</dbReference>
<evidence type="ECO:0000256" key="4">
    <source>
        <dbReference type="ARBA" id="ARBA00022801"/>
    </source>
</evidence>
<dbReference type="PRINTS" id="PR00132">
    <property type="entry name" value="GLHYDRLASE2"/>
</dbReference>
<evidence type="ECO:0000313" key="9">
    <source>
        <dbReference type="EMBL" id="EKD13963.1"/>
    </source>
</evidence>
<dbReference type="InterPro" id="IPR032312">
    <property type="entry name" value="LacZ_4"/>
</dbReference>
<dbReference type="OrthoDB" id="408320at2759"/>
<proteinExistence type="inferred from homology"/>
<dbReference type="Pfam" id="PF00703">
    <property type="entry name" value="Glyco_hydro_2"/>
    <property type="match status" value="1"/>
</dbReference>
<dbReference type="SUPFAM" id="SSF74650">
    <property type="entry name" value="Galactose mutarotase-like"/>
    <property type="match status" value="1"/>
</dbReference>
<sequence length="1136" mass="126693">MSPDQRRPSWGQHPSATSDAFVLVDSDSLGAVEVTITTSALTSTSTSAAIPTTTTMSIPASAPTSTSPPISSTPTSTSISTPASTPTPPDYDDGDDGDGFSIAASVHTFPADTPDWSNLNVIHKNVLPPRSSFSLYDTPAEALTRDPEKSKQLSLSGTWKFSLANSPFDAPEDFQNPNFDVGKWTDIEVPGMWQMQGYGKGPHYTNVIYPFPVDPPHVPYDDNETGSYSRTFTVPKSFQDHQLRLRFEGVDSSYHVWVNGKQVGYSQGSRNPSEFDITSCVNLDAENTLAVQVYQFCDGSYIEDQDQWWLSGIFRDVNLLAFPKVHIQDFQVQTLLDSKYEDATLSVRVELSANSNLKLELLGASGRTVATVSQRSPPHSTFSIPVKNPKKWTAETPYLYQLVISTPECAVVQRVGFRCSELKNGVFLVNGKPVKFRGVNRHEHHPEHGRTVPFEFMKQDLLLMKSHNINAIRTSHQPNDIRLYDLADELGLWVMDECDLECHGFGEIDENSIPLEKLHLIDALTDLTKFDYRTRNPARWTSDNPEWEDAYVDRARQAVMRDKNHACVIMWSLGNEAFYGRNHQKMYDFIKEYDPTRLIHYEGDYRAETADVYSRMYPSVKDVVEFGEGKWGVESKGLVVCEYVHAMGNGPGNIKEYMEAFYQYPRLMGGFVWEWANHGLKTKSKDGETYYAYGGDFGDEPNDGHFVMDGVLFSDHTPNPGLIEYAKAIQPVQVVGGNKDKVTIINRYDHVDLSHLKCEWVLVADGLRKIGEEVKIPEDVQPGSTAELSISGLPDLPHGESFLELNFTLHAATNCLPAGHLISFGQIPLTPPPSLATLKAASSPNAPKYKQVSPQKLEITGPKNVSWTFNIVHGTLTSWKSSSGVELLQGPPVMDFYRAQTDNDAGCDFGRSWTRALLHQTKQHVRSVSWKNTAEAVVVTVDARIAPPVWEWSVDVRFTYTFTDSHLSLKVKGQPQGVNLPSTFARIGLTFSLLADIESAEWFGRGPGESYRDKKLAQRFGNYRSSIDGLFVDYEFPQEGGNRTDTRWVAFTGRSGAGLKASFGDLPEASFSAGHYTTRDIDAARHPYELYRCKKDETIVRLDWAHHGLGTGSCGPATLPEYELKVGGFEYEVLLE</sequence>
<protein>
    <recommendedName>
        <fullName evidence="3">beta-galactosidase</fullName>
        <ecNumber evidence="3">3.2.1.23</ecNumber>
    </recommendedName>
    <alternativeName>
        <fullName evidence="6">Lactase</fullName>
    </alternativeName>
</protein>
<evidence type="ECO:0000256" key="7">
    <source>
        <dbReference type="SAM" id="MobiDB-lite"/>
    </source>
</evidence>
<name>K1WZ96_MARBU</name>
<dbReference type="Pfam" id="PF02837">
    <property type="entry name" value="Glyco_hydro_2_N"/>
    <property type="match status" value="1"/>
</dbReference>
<comment type="catalytic activity">
    <reaction evidence="1">
        <text>Hydrolysis of terminal non-reducing beta-D-galactose residues in beta-D-galactosides.</text>
        <dbReference type="EC" id="3.2.1.23"/>
    </reaction>
</comment>
<dbReference type="KEGG" id="mbe:MBM_08164"/>
<dbReference type="InterPro" id="IPR013783">
    <property type="entry name" value="Ig-like_fold"/>
</dbReference>
<dbReference type="InterPro" id="IPR008979">
    <property type="entry name" value="Galactose-bd-like_sf"/>
</dbReference>
<dbReference type="Gene3D" id="2.70.98.10">
    <property type="match status" value="1"/>
</dbReference>
<dbReference type="Gene3D" id="2.60.120.260">
    <property type="entry name" value="Galactose-binding domain-like"/>
    <property type="match status" value="1"/>
</dbReference>
<dbReference type="InterPro" id="IPR006103">
    <property type="entry name" value="Glyco_hydro_2_cat"/>
</dbReference>
<evidence type="ECO:0000259" key="8">
    <source>
        <dbReference type="SMART" id="SM01038"/>
    </source>
</evidence>
<dbReference type="InterPro" id="IPR036156">
    <property type="entry name" value="Beta-gal/glucu_dom_sf"/>
</dbReference>
<dbReference type="OMA" id="WCDHGIL"/>
<dbReference type="PROSITE" id="PS00608">
    <property type="entry name" value="GLYCOSYL_HYDROL_F2_2"/>
    <property type="match status" value="1"/>
</dbReference>
<dbReference type="Gene3D" id="3.20.20.80">
    <property type="entry name" value="Glycosidases"/>
    <property type="match status" value="1"/>
</dbReference>
<evidence type="ECO:0000256" key="5">
    <source>
        <dbReference type="ARBA" id="ARBA00023295"/>
    </source>
</evidence>
<dbReference type="InterPro" id="IPR017853">
    <property type="entry name" value="GH"/>
</dbReference>
<dbReference type="Gene3D" id="2.60.40.10">
    <property type="entry name" value="Immunoglobulins"/>
    <property type="match status" value="2"/>
</dbReference>
<feature type="compositionally biased region" description="Low complexity" evidence="7">
    <location>
        <begin position="37"/>
        <end position="84"/>
    </location>
</feature>
<dbReference type="EC" id="3.2.1.23" evidence="3"/>
<dbReference type="GO" id="GO:0030246">
    <property type="term" value="F:carbohydrate binding"/>
    <property type="evidence" value="ECO:0007669"/>
    <property type="project" value="InterPro"/>
</dbReference>
<dbReference type="InterPro" id="IPR050347">
    <property type="entry name" value="Bact_Beta-galactosidase"/>
</dbReference>
<dbReference type="Pfam" id="PF16353">
    <property type="entry name" value="LacZ_4"/>
    <property type="match status" value="1"/>
</dbReference>
<dbReference type="SUPFAM" id="SSF51445">
    <property type="entry name" value="(Trans)glycosidases"/>
    <property type="match status" value="1"/>
</dbReference>